<keyword evidence="1" id="KW-0028">Amino-acid biosynthesis</keyword>
<feature type="non-terminal residue" evidence="4">
    <location>
        <position position="1"/>
    </location>
</feature>
<dbReference type="PANTHER" id="PTHR20919:SF0">
    <property type="entry name" value="HOMOSERINE O-SUCCINYLTRANSFERASE"/>
    <property type="match status" value="1"/>
</dbReference>
<dbReference type="EC" id="2.3.1.46" evidence="4"/>
<comment type="caution">
    <text evidence="4">The sequence shown here is derived from an EMBL/GenBank/DDBJ whole genome shotgun (WGS) entry which is preliminary data.</text>
</comment>
<dbReference type="InterPro" id="IPR029062">
    <property type="entry name" value="Class_I_gatase-like"/>
</dbReference>
<organism evidence="4">
    <name type="scientific">termite gut metagenome</name>
    <dbReference type="NCBI Taxonomy" id="433724"/>
    <lineage>
        <taxon>unclassified sequences</taxon>
        <taxon>metagenomes</taxon>
        <taxon>organismal metagenomes</taxon>
    </lineage>
</organism>
<reference evidence="4" key="1">
    <citation type="submission" date="2019-03" db="EMBL/GenBank/DDBJ databases">
        <title>Single cell metagenomics reveals metabolic interactions within the superorganism composed of flagellate Streblomastix strix and complex community of Bacteroidetes bacteria on its surface.</title>
        <authorList>
            <person name="Treitli S.C."/>
            <person name="Kolisko M."/>
            <person name="Husnik F."/>
            <person name="Keeling P."/>
            <person name="Hampl V."/>
        </authorList>
    </citation>
    <scope>NUCLEOTIDE SEQUENCE</scope>
    <source>
        <strain evidence="4">STM</strain>
    </source>
</reference>
<keyword evidence="2 4" id="KW-0808">Transferase</keyword>
<sequence>ADNDPNKEPIIRWRGHANLLFANWLNYYVYQETPYNIQDIQ</sequence>
<evidence type="ECO:0000256" key="1">
    <source>
        <dbReference type="ARBA" id="ARBA00022605"/>
    </source>
</evidence>
<evidence type="ECO:0000256" key="3">
    <source>
        <dbReference type="ARBA" id="ARBA00023315"/>
    </source>
</evidence>
<dbReference type="AlphaFoldDB" id="A0A5J4Q809"/>
<proteinExistence type="predicted"/>
<dbReference type="GO" id="GO:0008652">
    <property type="term" value="P:amino acid biosynthetic process"/>
    <property type="evidence" value="ECO:0007669"/>
    <property type="project" value="UniProtKB-KW"/>
</dbReference>
<evidence type="ECO:0000256" key="2">
    <source>
        <dbReference type="ARBA" id="ARBA00022679"/>
    </source>
</evidence>
<evidence type="ECO:0000313" key="4">
    <source>
        <dbReference type="EMBL" id="KAA6317014.1"/>
    </source>
</evidence>
<dbReference type="Pfam" id="PF04204">
    <property type="entry name" value="HTS"/>
    <property type="match status" value="1"/>
</dbReference>
<dbReference type="GO" id="GO:0008899">
    <property type="term" value="F:homoserine O-succinyltransferase activity"/>
    <property type="evidence" value="ECO:0007669"/>
    <property type="project" value="UniProtKB-EC"/>
</dbReference>
<dbReference type="SUPFAM" id="SSF52317">
    <property type="entry name" value="Class I glutamine amidotransferase-like"/>
    <property type="match status" value="1"/>
</dbReference>
<keyword evidence="3 4" id="KW-0012">Acyltransferase</keyword>
<dbReference type="PANTHER" id="PTHR20919">
    <property type="entry name" value="HOMOSERINE O-SUCCINYLTRANSFERASE"/>
    <property type="match status" value="1"/>
</dbReference>
<accession>A0A5J4Q809</accession>
<name>A0A5J4Q809_9ZZZZ</name>
<gene>
    <name evidence="5" type="ORF">EZS27_019595</name>
    <name evidence="4" type="ORF">EZS27_032767</name>
</gene>
<dbReference type="InterPro" id="IPR033752">
    <property type="entry name" value="MetA_family"/>
</dbReference>
<dbReference type="EMBL" id="SNRY01004671">
    <property type="protein sequence ID" value="KAA6317014.1"/>
    <property type="molecule type" value="Genomic_DNA"/>
</dbReference>
<dbReference type="EMBL" id="SNRY01001319">
    <property type="protein sequence ID" value="KAA6331831.1"/>
    <property type="molecule type" value="Genomic_DNA"/>
</dbReference>
<evidence type="ECO:0000313" key="5">
    <source>
        <dbReference type="EMBL" id="KAA6331831.1"/>
    </source>
</evidence>
<dbReference type="Gene3D" id="3.40.50.880">
    <property type="match status" value="1"/>
</dbReference>
<protein>
    <submittedName>
        <fullName evidence="4">Homoserine O-succinyltransferase</fullName>
        <ecNumber evidence="4">2.3.1.46</ecNumber>
    </submittedName>
</protein>